<comment type="caution">
    <text evidence="8">The sequence shown here is derived from an EMBL/GenBank/DDBJ whole genome shotgun (WGS) entry which is preliminary data.</text>
</comment>
<keyword evidence="6" id="KW-0812">Transmembrane</keyword>
<evidence type="ECO:0000256" key="1">
    <source>
        <dbReference type="ARBA" id="ARBA00005791"/>
    </source>
</evidence>
<dbReference type="InterPro" id="IPR012336">
    <property type="entry name" value="Thioredoxin-like_fold"/>
</dbReference>
<reference evidence="9" key="1">
    <citation type="submission" date="2017-09" db="EMBL/GenBank/DDBJ databases">
        <title>Depth-based differentiation of microbial function through sediment-hosted aquifers and enrichment of novel symbionts in the deep terrestrial subsurface.</title>
        <authorList>
            <person name="Probst A.J."/>
            <person name="Ladd B."/>
            <person name="Jarett J.K."/>
            <person name="Geller-Mcgrath D.E."/>
            <person name="Sieber C.M.K."/>
            <person name="Emerson J.B."/>
            <person name="Anantharaman K."/>
            <person name="Thomas B.C."/>
            <person name="Malmstrom R."/>
            <person name="Stieglmeier M."/>
            <person name="Klingl A."/>
            <person name="Woyke T."/>
            <person name="Ryan C.M."/>
            <person name="Banfield J.F."/>
        </authorList>
    </citation>
    <scope>NUCLEOTIDE SEQUENCE [LARGE SCALE GENOMIC DNA]</scope>
</reference>
<evidence type="ECO:0000259" key="7">
    <source>
        <dbReference type="PROSITE" id="PS51352"/>
    </source>
</evidence>
<keyword evidence="6" id="KW-0472">Membrane</keyword>
<organism evidence="8 9">
    <name type="scientific">Candidatus Buchananbacteria bacterium CG10_big_fil_rev_8_21_14_0_10_33_19</name>
    <dbReference type="NCBI Taxonomy" id="1974525"/>
    <lineage>
        <taxon>Bacteria</taxon>
        <taxon>Candidatus Buchananiibacteriota</taxon>
    </lineage>
</organism>
<accession>A0A2H0W4Y2</accession>
<dbReference type="PROSITE" id="PS51352">
    <property type="entry name" value="THIOREDOXIN_2"/>
    <property type="match status" value="1"/>
</dbReference>
<keyword evidence="5" id="KW-0676">Redox-active center</keyword>
<dbReference type="InterPro" id="IPR013766">
    <property type="entry name" value="Thioredoxin_domain"/>
</dbReference>
<dbReference type="GO" id="GO:0016491">
    <property type="term" value="F:oxidoreductase activity"/>
    <property type="evidence" value="ECO:0007669"/>
    <property type="project" value="UniProtKB-KW"/>
</dbReference>
<keyword evidence="2" id="KW-0732">Signal</keyword>
<comment type="similarity">
    <text evidence="1">Belongs to the thioredoxin family. DsbA subfamily.</text>
</comment>
<evidence type="ECO:0000256" key="3">
    <source>
        <dbReference type="ARBA" id="ARBA00023002"/>
    </source>
</evidence>
<name>A0A2H0W4Y2_9BACT</name>
<evidence type="ECO:0000256" key="6">
    <source>
        <dbReference type="SAM" id="Phobius"/>
    </source>
</evidence>
<proteinExistence type="inferred from homology"/>
<dbReference type="PANTHER" id="PTHR13887">
    <property type="entry name" value="GLUTATHIONE S-TRANSFERASE KAPPA"/>
    <property type="match status" value="1"/>
</dbReference>
<evidence type="ECO:0000313" key="9">
    <source>
        <dbReference type="Proteomes" id="UP000229056"/>
    </source>
</evidence>
<keyword evidence="3" id="KW-0560">Oxidoreductase</keyword>
<dbReference type="Proteomes" id="UP000229056">
    <property type="component" value="Unassembled WGS sequence"/>
</dbReference>
<dbReference type="PANTHER" id="PTHR13887:SF14">
    <property type="entry name" value="DISULFIDE BOND FORMATION PROTEIN D"/>
    <property type="match status" value="1"/>
</dbReference>
<feature type="transmembrane region" description="Helical" evidence="6">
    <location>
        <begin position="12"/>
        <end position="34"/>
    </location>
</feature>
<evidence type="ECO:0000256" key="4">
    <source>
        <dbReference type="ARBA" id="ARBA00023157"/>
    </source>
</evidence>
<dbReference type="Gene3D" id="3.40.30.10">
    <property type="entry name" value="Glutaredoxin"/>
    <property type="match status" value="1"/>
</dbReference>
<dbReference type="SUPFAM" id="SSF52833">
    <property type="entry name" value="Thioredoxin-like"/>
    <property type="match status" value="1"/>
</dbReference>
<gene>
    <name evidence="8" type="ORF">COT80_00515</name>
</gene>
<dbReference type="InterPro" id="IPR036249">
    <property type="entry name" value="Thioredoxin-like_sf"/>
</dbReference>
<keyword evidence="6" id="KW-1133">Transmembrane helix</keyword>
<evidence type="ECO:0000313" key="8">
    <source>
        <dbReference type="EMBL" id="PIS06412.1"/>
    </source>
</evidence>
<sequence>MEDIKDNKQVLVGFLAGLSGVSIIALIVLSILFVRSQGGKVAGNSAGVIPDTANLMQIVDGEHIKGNPQAAITILEWSDFQCPYCQSFNTSIDTLLKDYSDKIRVVYRHFPLDSIHPYARKSAQASECAGEQNKFWEFHDFLYANQSSIQSGGINFLKNAATNLGLDVNKFNDCLDSGKYNDFVEQHLQAGIAAGVTGTPGSFLNGQALGGAVPYSSLKAQIDSLLK</sequence>
<feature type="domain" description="Thioredoxin" evidence="7">
    <location>
        <begin position="44"/>
        <end position="227"/>
    </location>
</feature>
<dbReference type="EMBL" id="PEZY01000004">
    <property type="protein sequence ID" value="PIS06412.1"/>
    <property type="molecule type" value="Genomic_DNA"/>
</dbReference>
<protein>
    <recommendedName>
        <fullName evidence="7">Thioredoxin domain-containing protein</fullName>
    </recommendedName>
</protein>
<keyword evidence="4" id="KW-1015">Disulfide bond</keyword>
<dbReference type="AlphaFoldDB" id="A0A2H0W4Y2"/>
<evidence type="ECO:0000256" key="5">
    <source>
        <dbReference type="ARBA" id="ARBA00023284"/>
    </source>
</evidence>
<dbReference type="Pfam" id="PF13462">
    <property type="entry name" value="Thioredoxin_4"/>
    <property type="match status" value="1"/>
</dbReference>
<evidence type="ECO:0000256" key="2">
    <source>
        <dbReference type="ARBA" id="ARBA00022729"/>
    </source>
</evidence>